<keyword evidence="1" id="KW-1185">Reference proteome</keyword>
<dbReference type="OMA" id="AVACTCK"/>
<evidence type="ECO:0000313" key="1">
    <source>
        <dbReference type="Proteomes" id="UP000001554"/>
    </source>
</evidence>
<reference evidence="2" key="2">
    <citation type="submission" date="2025-08" db="UniProtKB">
        <authorList>
            <consortium name="RefSeq"/>
        </authorList>
    </citation>
    <scope>IDENTIFICATION</scope>
    <source>
        <strain evidence="2">S238N-H82</strain>
        <tissue evidence="2">Testes</tissue>
    </source>
</reference>
<accession>A0A9J7K7Q6</accession>
<sequence length="275" mass="31451">MSRLSDVAEELRELDVMFNSGFDLDVVEKGFARKLIHAISTEDEVLECEALKSLGDLYLRKAKMKDHKAENFSKACGLYIDVLRYCRSADEKQVIEHRIKYAEKCTKLKYCQSHMESDIEVSDTHTLAVSMELHNLKKKTKLRGYGIVPLIEAYTKYFVAAVACTCKCKHKEVESLKSIGDLYLDKGRIGRNNAAFNKAVGLYRAAMDRCDDSDGRETLEHRIEYAEKVKRRMKKRQEVGQSRNNLVVQASGHIDINGKQQEDTDRLVDSFLILT</sequence>
<evidence type="ECO:0000313" key="2">
    <source>
        <dbReference type="RefSeq" id="XP_035660186.1"/>
    </source>
</evidence>
<name>A0A9J7K7Q6_BRAFL</name>
<dbReference type="PANTHER" id="PTHR19959">
    <property type="entry name" value="KINESIN LIGHT CHAIN"/>
    <property type="match status" value="1"/>
</dbReference>
<dbReference type="PANTHER" id="PTHR19959:SF119">
    <property type="entry name" value="FUNGAL LIPASE-LIKE DOMAIN-CONTAINING PROTEIN"/>
    <property type="match status" value="1"/>
</dbReference>
<dbReference type="OrthoDB" id="10055972at2759"/>
<organism evidence="1 2">
    <name type="scientific">Branchiostoma floridae</name>
    <name type="common">Florida lancelet</name>
    <name type="synonym">Amphioxus</name>
    <dbReference type="NCBI Taxonomy" id="7739"/>
    <lineage>
        <taxon>Eukaryota</taxon>
        <taxon>Metazoa</taxon>
        <taxon>Chordata</taxon>
        <taxon>Cephalochordata</taxon>
        <taxon>Leptocardii</taxon>
        <taxon>Amphioxiformes</taxon>
        <taxon>Branchiostomatidae</taxon>
        <taxon>Branchiostoma</taxon>
    </lineage>
</organism>
<reference evidence="1" key="1">
    <citation type="journal article" date="2020" name="Nat. Ecol. Evol.">
        <title>Deeply conserved synteny resolves early events in vertebrate evolution.</title>
        <authorList>
            <person name="Simakov O."/>
            <person name="Marletaz F."/>
            <person name="Yue J.X."/>
            <person name="O'Connell B."/>
            <person name="Jenkins J."/>
            <person name="Brandt A."/>
            <person name="Calef R."/>
            <person name="Tung C.H."/>
            <person name="Huang T.K."/>
            <person name="Schmutz J."/>
            <person name="Satoh N."/>
            <person name="Yu J.K."/>
            <person name="Putnam N.H."/>
            <person name="Green R.E."/>
            <person name="Rokhsar D.S."/>
        </authorList>
    </citation>
    <scope>NUCLEOTIDE SEQUENCE [LARGE SCALE GENOMIC DNA]</scope>
    <source>
        <strain evidence="1">S238N-H82</strain>
    </source>
</reference>
<dbReference type="KEGG" id="bfo:118404911"/>
<dbReference type="Proteomes" id="UP000001554">
    <property type="component" value="Chromosome 17"/>
</dbReference>
<proteinExistence type="predicted"/>
<dbReference type="AlphaFoldDB" id="A0A9J7K7Q6"/>
<gene>
    <name evidence="2" type="primary">LOC118404911</name>
</gene>
<dbReference type="RefSeq" id="XP_035660186.1">
    <property type="nucleotide sequence ID" value="XM_035804293.1"/>
</dbReference>
<dbReference type="GeneID" id="118404911"/>
<protein>
    <submittedName>
        <fullName evidence="2">Uncharacterized protein LOC118404911</fullName>
    </submittedName>
</protein>